<dbReference type="EMBL" id="CAFBMF010000001">
    <property type="protein sequence ID" value="CAB4887448.1"/>
    <property type="molecule type" value="Genomic_DNA"/>
</dbReference>
<evidence type="ECO:0000313" key="5">
    <source>
        <dbReference type="EMBL" id="CAB4880599.1"/>
    </source>
</evidence>
<reference evidence="2" key="1">
    <citation type="submission" date="2020-05" db="EMBL/GenBank/DDBJ databases">
        <authorList>
            <person name="Chiriac C."/>
            <person name="Salcher M."/>
            <person name="Ghai R."/>
            <person name="Kavagutti S V."/>
        </authorList>
    </citation>
    <scope>NUCLEOTIDE SEQUENCE</scope>
</reference>
<evidence type="ECO:0000313" key="7">
    <source>
        <dbReference type="EMBL" id="CAB5019892.1"/>
    </source>
</evidence>
<gene>
    <name evidence="2" type="ORF">UFOPK2658_00012</name>
    <name evidence="3" type="ORF">UFOPK2880_00705</name>
    <name evidence="4" type="ORF">UFOPK3004_00484</name>
    <name evidence="5" type="ORF">UFOPK3304_01607</name>
    <name evidence="6" type="ORF">UFOPK3494_00036</name>
    <name evidence="7" type="ORF">UFOPK4134_00208</name>
</gene>
<evidence type="ECO:0000313" key="3">
    <source>
        <dbReference type="EMBL" id="CAB4769055.1"/>
    </source>
</evidence>
<evidence type="ECO:0000313" key="6">
    <source>
        <dbReference type="EMBL" id="CAB4887448.1"/>
    </source>
</evidence>
<keyword evidence="1" id="KW-0812">Transmembrane</keyword>
<dbReference type="AlphaFoldDB" id="A0A6J6Q0B7"/>
<accession>A0A6J6Q0B7</accession>
<organism evidence="2">
    <name type="scientific">freshwater metagenome</name>
    <dbReference type="NCBI Taxonomy" id="449393"/>
    <lineage>
        <taxon>unclassified sequences</taxon>
        <taxon>metagenomes</taxon>
        <taxon>ecological metagenomes</taxon>
    </lineage>
</organism>
<dbReference type="EMBL" id="CAFAAL010000026">
    <property type="protein sequence ID" value="CAB4797914.1"/>
    <property type="molecule type" value="Genomic_DNA"/>
</dbReference>
<name>A0A6J6Q0B7_9ZZZZ</name>
<keyword evidence="1" id="KW-0472">Membrane</keyword>
<evidence type="ECO:0000256" key="1">
    <source>
        <dbReference type="SAM" id="Phobius"/>
    </source>
</evidence>
<dbReference type="EMBL" id="CAEZYH010000001">
    <property type="protein sequence ID" value="CAB4704509.1"/>
    <property type="molecule type" value="Genomic_DNA"/>
</dbReference>
<evidence type="ECO:0000313" key="2">
    <source>
        <dbReference type="EMBL" id="CAB4704509.1"/>
    </source>
</evidence>
<feature type="transmembrane region" description="Helical" evidence="1">
    <location>
        <begin position="20"/>
        <end position="36"/>
    </location>
</feature>
<dbReference type="EMBL" id="CAEZZP010000032">
    <property type="protein sequence ID" value="CAB4769055.1"/>
    <property type="molecule type" value="Genomic_DNA"/>
</dbReference>
<sequence length="102" mass="10935">MTSLVSFGVWALDEAQLKNFTTYGALLPIVIGLIIFKFAVSAMVRSIVLIVALALGVLIYSQRSEISNCVDSAKANAEASLGKVQCKVLGLNIDLDLHDQIP</sequence>
<proteinExistence type="predicted"/>
<protein>
    <submittedName>
        <fullName evidence="2">Unannotated protein</fullName>
    </submittedName>
</protein>
<evidence type="ECO:0000313" key="4">
    <source>
        <dbReference type="EMBL" id="CAB4797914.1"/>
    </source>
</evidence>
<dbReference type="EMBL" id="CAFBLJ010000117">
    <property type="protein sequence ID" value="CAB4880599.1"/>
    <property type="molecule type" value="Genomic_DNA"/>
</dbReference>
<dbReference type="EMBL" id="CAFBPS010000006">
    <property type="protein sequence ID" value="CAB5019892.1"/>
    <property type="molecule type" value="Genomic_DNA"/>
</dbReference>
<keyword evidence="1" id="KW-1133">Transmembrane helix</keyword>